<dbReference type="EMBL" id="JACBJI010000001">
    <property type="protein sequence ID" value="NYA69509.1"/>
    <property type="molecule type" value="Genomic_DNA"/>
</dbReference>
<accession>A0A7Y8XYZ1</accession>
<dbReference type="PROSITE" id="PS51257">
    <property type="entry name" value="PROKAR_LIPOPROTEIN"/>
    <property type="match status" value="1"/>
</dbReference>
<gene>
    <name evidence="1" type="ORF">HZF10_01145</name>
</gene>
<name>A0A7Y8XYZ1_9FLAO</name>
<keyword evidence="2" id="KW-1185">Reference proteome</keyword>
<organism evidence="1 2">
    <name type="scientific">Flavobacterium agri</name>
    <dbReference type="NCBI Taxonomy" id="2743471"/>
    <lineage>
        <taxon>Bacteria</taxon>
        <taxon>Pseudomonadati</taxon>
        <taxon>Bacteroidota</taxon>
        <taxon>Flavobacteriia</taxon>
        <taxon>Flavobacteriales</taxon>
        <taxon>Flavobacteriaceae</taxon>
        <taxon>Flavobacterium</taxon>
    </lineage>
</organism>
<dbReference type="Proteomes" id="UP000535020">
    <property type="component" value="Unassembled WGS sequence"/>
</dbReference>
<reference evidence="1 2" key="1">
    <citation type="submission" date="2020-07" db="EMBL/GenBank/DDBJ databases">
        <authorList>
            <person name="Sun Q."/>
        </authorList>
    </citation>
    <scope>NUCLEOTIDE SEQUENCE [LARGE SCALE GENOMIC DNA]</scope>
    <source>
        <strain evidence="1 2">MAH-1</strain>
    </source>
</reference>
<proteinExistence type="predicted"/>
<dbReference type="AlphaFoldDB" id="A0A7Y8XYZ1"/>
<evidence type="ECO:0000313" key="1">
    <source>
        <dbReference type="EMBL" id="NYA69509.1"/>
    </source>
</evidence>
<sequence length="161" mass="17949">MRNFIYPALLASLVLFGCSSDDTSNVVNSAEVISLSINSEAPMLYNQNITAKIETLQDGTEYISISAEGPEIEAGITNSFYIRNYSTDHNTYYSPEYNPNGDYDQVMYFVSNQGSDNVGWQGEITYQVSEVPEIGEYFDITFSGAVQQNVVNGHIHVLRDE</sequence>
<protein>
    <submittedName>
        <fullName evidence="1">Uncharacterized protein</fullName>
    </submittedName>
</protein>
<evidence type="ECO:0000313" key="2">
    <source>
        <dbReference type="Proteomes" id="UP000535020"/>
    </source>
</evidence>
<dbReference type="RefSeq" id="WP_176004334.1">
    <property type="nucleotide sequence ID" value="NZ_JABWMI010000002.1"/>
</dbReference>
<comment type="caution">
    <text evidence="1">The sequence shown here is derived from an EMBL/GenBank/DDBJ whole genome shotgun (WGS) entry which is preliminary data.</text>
</comment>